<evidence type="ECO:0000313" key="2">
    <source>
        <dbReference type="Proteomes" id="UP000008988"/>
    </source>
</evidence>
<dbReference type="Proteomes" id="UP000008988">
    <property type="component" value="Unassembled WGS sequence"/>
</dbReference>
<reference evidence="1 2" key="1">
    <citation type="journal article" date="2008" name="FEMS Yeast Res.">
        <title>Comparative genome analysis of a Saccharomyces cerevisiae wine strain.</title>
        <authorList>
            <person name="Borneman A.R."/>
            <person name="Forgan A.H."/>
            <person name="Pretorius I.S."/>
            <person name="Chambers P.J."/>
        </authorList>
    </citation>
    <scope>NUCLEOTIDE SEQUENCE [LARGE SCALE GENOMIC DNA]</scope>
    <source>
        <strain evidence="1 2">AWRI1631</strain>
    </source>
</reference>
<evidence type="ECO:0000313" key="1">
    <source>
        <dbReference type="EMBL" id="EDZ70465.1"/>
    </source>
</evidence>
<dbReference type="AlphaFoldDB" id="B5VNN0"/>
<proteinExistence type="predicted"/>
<accession>B5VNN0</accession>
<name>B5VNN0_YEAS6</name>
<feature type="non-terminal residue" evidence="1">
    <location>
        <position position="180"/>
    </location>
</feature>
<dbReference type="EMBL" id="ABSV01001674">
    <property type="protein sequence ID" value="EDZ70465.1"/>
    <property type="molecule type" value="Genomic_DNA"/>
</dbReference>
<comment type="caution">
    <text evidence="1">The sequence shown here is derived from an EMBL/GenBank/DDBJ whole genome shotgun (WGS) entry which is preliminary data.</text>
</comment>
<protein>
    <submittedName>
        <fullName evidence="1">Uncharacterized protein</fullName>
    </submittedName>
</protein>
<gene>
    <name evidence="1" type="ORF">AWRI1631_123670</name>
</gene>
<sequence>MGIGGAAEDGISGIGGAEDEGILGTAGADDNGALGMGGAATDGTAPGIGGALADGEGLVLALLLICFNFGIPPAKISPNCGAPIPGIGGADIEGPLLLTVPELPEADETTPPPTIGALLSLVSAFFSFIPFLMSPNRASRPCITDFAGLGALPPNAGGGGGGGGAGAPAISTIRYIYGRL</sequence>
<organism evidence="1 2">
    <name type="scientific">Saccharomyces cerevisiae (strain AWRI1631)</name>
    <name type="common">Baker's yeast</name>
    <dbReference type="NCBI Taxonomy" id="545124"/>
    <lineage>
        <taxon>Eukaryota</taxon>
        <taxon>Fungi</taxon>
        <taxon>Dikarya</taxon>
        <taxon>Ascomycota</taxon>
        <taxon>Saccharomycotina</taxon>
        <taxon>Saccharomycetes</taxon>
        <taxon>Saccharomycetales</taxon>
        <taxon>Saccharomycetaceae</taxon>
        <taxon>Saccharomyces</taxon>
    </lineage>
</organism>